<comment type="similarity">
    <text evidence="5 20">Belongs to the LAMP family.</text>
</comment>
<dbReference type="PROSITE" id="PS51407">
    <property type="entry name" value="LAMP_3"/>
    <property type="match status" value="1"/>
</dbReference>
<evidence type="ECO:0000256" key="6">
    <source>
        <dbReference type="ARBA" id="ARBA00022692"/>
    </source>
</evidence>
<keyword evidence="8" id="KW-0967">Endosome</keyword>
<gene>
    <name evidence="26" type="ORF">EAG_09605</name>
</gene>
<evidence type="ECO:0000313" key="26">
    <source>
        <dbReference type="EMBL" id="EFN63992.1"/>
    </source>
</evidence>
<feature type="chain" id="PRO_5003157619" description="Lysosome-associated membrane glycoprotein 5" evidence="23">
    <location>
        <begin position="18"/>
        <end position="341"/>
    </location>
</feature>
<proteinExistence type="inferred from homology"/>
<feature type="region of interest" description="Disordered" evidence="21">
    <location>
        <begin position="99"/>
        <end position="151"/>
    </location>
</feature>
<evidence type="ECO:0000256" key="7">
    <source>
        <dbReference type="ARBA" id="ARBA00022729"/>
    </source>
</evidence>
<keyword evidence="13" id="KW-0966">Cell projection</keyword>
<dbReference type="AlphaFoldDB" id="E2ARI3"/>
<evidence type="ECO:0000256" key="3">
    <source>
        <dbReference type="ARBA" id="ARBA00004172"/>
    </source>
</evidence>
<organism evidence="27">
    <name type="scientific">Camponotus floridanus</name>
    <name type="common">Florida carpenter ant</name>
    <dbReference type="NCBI Taxonomy" id="104421"/>
    <lineage>
        <taxon>Eukaryota</taxon>
        <taxon>Metazoa</taxon>
        <taxon>Ecdysozoa</taxon>
        <taxon>Arthropoda</taxon>
        <taxon>Hexapoda</taxon>
        <taxon>Insecta</taxon>
        <taxon>Pterygota</taxon>
        <taxon>Neoptera</taxon>
        <taxon>Endopterygota</taxon>
        <taxon>Hymenoptera</taxon>
        <taxon>Apocrita</taxon>
        <taxon>Aculeata</taxon>
        <taxon>Formicoidea</taxon>
        <taxon>Formicidae</taxon>
        <taxon>Formicinae</taxon>
        <taxon>Camponotus</taxon>
    </lineage>
</organism>
<evidence type="ECO:0000256" key="23">
    <source>
        <dbReference type="SAM" id="SignalP"/>
    </source>
</evidence>
<keyword evidence="14" id="KW-0968">Cytoplasmic vesicle</keyword>
<keyword evidence="7 23" id="KW-0732">Signal</keyword>
<keyword evidence="10" id="KW-0770">Synapse</keyword>
<dbReference type="InterPro" id="IPR048528">
    <property type="entry name" value="Lamp2-like_luminal"/>
</dbReference>
<evidence type="ECO:0000256" key="16">
    <source>
        <dbReference type="ARBA" id="ARBA00053950"/>
    </source>
</evidence>
<reference evidence="26 27" key="1">
    <citation type="journal article" date="2010" name="Science">
        <title>Genomic comparison of the ants Camponotus floridanus and Harpegnathos saltator.</title>
        <authorList>
            <person name="Bonasio R."/>
            <person name="Zhang G."/>
            <person name="Ye C."/>
            <person name="Mutti N.S."/>
            <person name="Fang X."/>
            <person name="Qin N."/>
            <person name="Donahue G."/>
            <person name="Yang P."/>
            <person name="Li Q."/>
            <person name="Li C."/>
            <person name="Zhang P."/>
            <person name="Huang Z."/>
            <person name="Berger S.L."/>
            <person name="Reinberg D."/>
            <person name="Wang J."/>
            <person name="Liebig J."/>
        </authorList>
    </citation>
    <scope>NUCLEOTIDE SEQUENCE [LARGE SCALE GENOMIC DNA]</scope>
    <source>
        <strain evidence="27">C129</strain>
    </source>
</reference>
<evidence type="ECO:0000256" key="22">
    <source>
        <dbReference type="SAM" id="Phobius"/>
    </source>
</evidence>
<evidence type="ECO:0000256" key="14">
    <source>
        <dbReference type="ARBA" id="ARBA00023329"/>
    </source>
</evidence>
<comment type="caution">
    <text evidence="20">Lacks conserved residue(s) required for the propagation of feature annotation.</text>
</comment>
<dbReference type="GO" id="GO:0072594">
    <property type="term" value="P:establishment of protein localization to organelle"/>
    <property type="evidence" value="ECO:0007669"/>
    <property type="project" value="TreeGrafter"/>
</dbReference>
<dbReference type="STRING" id="104421.E2ARI3"/>
<dbReference type="InterPro" id="IPR002000">
    <property type="entry name" value="Lysosome-assoc_membr_glycop"/>
</dbReference>
<keyword evidence="12" id="KW-0325">Glycoprotein</keyword>
<dbReference type="FunCoup" id="E2ARI3">
    <property type="interactions" value="429"/>
</dbReference>
<dbReference type="Pfam" id="PF21222">
    <property type="entry name" value="Lamp2_2nd"/>
    <property type="match status" value="1"/>
</dbReference>
<feature type="compositionally biased region" description="Low complexity" evidence="21">
    <location>
        <begin position="99"/>
        <end position="143"/>
    </location>
</feature>
<evidence type="ECO:0000256" key="12">
    <source>
        <dbReference type="ARBA" id="ARBA00023180"/>
    </source>
</evidence>
<dbReference type="PANTHER" id="PTHR11506">
    <property type="entry name" value="LYSOSOME-ASSOCIATED MEMBRANE GLYCOPROTEIN"/>
    <property type="match status" value="1"/>
</dbReference>
<accession>E2ARI3</accession>
<dbReference type="GO" id="GO:0005886">
    <property type="term" value="C:plasma membrane"/>
    <property type="evidence" value="ECO:0007669"/>
    <property type="project" value="UniProtKB-SubCell"/>
</dbReference>
<dbReference type="GO" id="GO:0031902">
    <property type="term" value="C:late endosome membrane"/>
    <property type="evidence" value="ECO:0007669"/>
    <property type="project" value="TreeGrafter"/>
</dbReference>
<evidence type="ECO:0000256" key="4">
    <source>
        <dbReference type="ARBA" id="ARBA00004279"/>
    </source>
</evidence>
<dbReference type="EMBL" id="GL442063">
    <property type="protein sequence ID" value="EFN63992.1"/>
    <property type="molecule type" value="Genomic_DNA"/>
</dbReference>
<evidence type="ECO:0000256" key="1">
    <source>
        <dbReference type="ARBA" id="ARBA00004151"/>
    </source>
</evidence>
<feature type="domain" description="Lysosome-associated membrane glycoprotein 2-like luminal" evidence="24">
    <location>
        <begin position="166"/>
        <end position="286"/>
    </location>
</feature>
<keyword evidence="11 20" id="KW-0472">Membrane</keyword>
<evidence type="ECO:0000313" key="27">
    <source>
        <dbReference type="Proteomes" id="UP000000311"/>
    </source>
</evidence>
<evidence type="ECO:0000256" key="10">
    <source>
        <dbReference type="ARBA" id="ARBA00023018"/>
    </source>
</evidence>
<dbReference type="Proteomes" id="UP000000311">
    <property type="component" value="Unassembled WGS sequence"/>
</dbReference>
<dbReference type="GO" id="GO:0005765">
    <property type="term" value="C:lysosomal membrane"/>
    <property type="evidence" value="ECO:0007669"/>
    <property type="project" value="TreeGrafter"/>
</dbReference>
<evidence type="ECO:0000259" key="25">
    <source>
        <dbReference type="Pfam" id="PF21222"/>
    </source>
</evidence>
<evidence type="ECO:0000256" key="18">
    <source>
        <dbReference type="ARBA" id="ARBA00074379"/>
    </source>
</evidence>
<dbReference type="PANTHER" id="PTHR11506:SF35">
    <property type="entry name" value="LYSOSOME-ASSOCIATED MEMBRANE GLYCOPROTEIN 5"/>
    <property type="match status" value="1"/>
</dbReference>
<comment type="subcellular location">
    <subcellularLocation>
        <location evidence="4">Cell projection</location>
        <location evidence="4">Dendrite</location>
    </subcellularLocation>
    <subcellularLocation>
        <location evidence="17">Cell projection</location>
        <location evidence="17">Growth cone membrane</location>
        <topology evidence="17">Single-pass type I membrane protein</topology>
    </subcellularLocation>
    <subcellularLocation>
        <location evidence="15">Cytoplasmic vesicle</location>
        <location evidence="15">Secretory vesicle</location>
        <location evidence="15">Synaptic vesicle membrane</location>
        <topology evidence="15">Single-pass type I membrane protein</topology>
    </subcellularLocation>
    <subcellularLocation>
        <location evidence="2">Early endosome membrane</location>
        <topology evidence="2">Single-pass type I membrane protein</topology>
    </subcellularLocation>
    <subcellularLocation>
        <location evidence="1">Endoplasmic reticulum-Golgi intermediate compartment membrane</location>
        <topology evidence="1">Single-pass type I membrane protein</topology>
    </subcellularLocation>
    <subcellularLocation>
        <location evidence="20">Membrane</location>
        <topology evidence="20">Single-pass type I membrane protein</topology>
    </subcellularLocation>
    <subcellularLocation>
        <location evidence="3">Recycling endosome</location>
    </subcellularLocation>
</comment>
<evidence type="ECO:0000256" key="17">
    <source>
        <dbReference type="ARBA" id="ARBA00060492"/>
    </source>
</evidence>
<evidence type="ECO:0000259" key="24">
    <source>
        <dbReference type="Pfam" id="PF01299"/>
    </source>
</evidence>
<protein>
    <recommendedName>
        <fullName evidence="18">Lysosome-associated membrane glycoprotein 5</fullName>
    </recommendedName>
    <alternativeName>
        <fullName evidence="19">Lysosome-associated membrane protein 5</fullName>
    </alternativeName>
</protein>
<evidence type="ECO:0000256" key="2">
    <source>
        <dbReference type="ARBA" id="ARBA00004158"/>
    </source>
</evidence>
<feature type="region of interest" description="Disordered" evidence="21">
    <location>
        <begin position="44"/>
        <end position="77"/>
    </location>
</feature>
<dbReference type="Gene3D" id="2.40.160.110">
    <property type="match status" value="1"/>
</dbReference>
<evidence type="ECO:0000256" key="5">
    <source>
        <dbReference type="ARBA" id="ARBA00009644"/>
    </source>
</evidence>
<comment type="function">
    <text evidence="16">Plays a role in short-term synaptic plasticity in a subset of GABAergic neurons in the brain.</text>
</comment>
<evidence type="ECO:0000256" key="15">
    <source>
        <dbReference type="ARBA" id="ARBA00029428"/>
    </source>
</evidence>
<dbReference type="CDD" id="cd12087">
    <property type="entry name" value="TM_EGFR-like"/>
    <property type="match status" value="1"/>
</dbReference>
<evidence type="ECO:0000256" key="13">
    <source>
        <dbReference type="ARBA" id="ARBA00023273"/>
    </source>
</evidence>
<dbReference type="Pfam" id="PF01299">
    <property type="entry name" value="Lamp2-like_luminal"/>
    <property type="match status" value="1"/>
</dbReference>
<dbReference type="OMA" id="CIMLQMA"/>
<evidence type="ECO:0000256" key="8">
    <source>
        <dbReference type="ARBA" id="ARBA00022753"/>
    </source>
</evidence>
<dbReference type="InterPro" id="IPR048524">
    <property type="entry name" value="Lamp2-like_TM"/>
</dbReference>
<sequence>MMRSLLLLCWAATIVSAGLQNVINNTSVSINSAGDNVAPNVLKPSELGSLSSTEKDAHVPSIPPESNTNSNVTSRAPENVSLNDSAAITLPTIVITTTSKPTTSTTSKPTTPTTTKPTTPTTTTSTTSTTKPTTTPIPSTTTPTPTPLPPPSTGTWKTIHKAVDIPTNSSVTGKCGKFEQNLTLSWGLQNNSASNLTAQNNFTLHFVKNETEKLYSLHHLEISLVIEKSSTDKSNQTMTVIHMAPQFNTGLSNSYRCLKEQSLNLTSKNETVGQLKVSHLQFQAFRNDNTTVFGLAKDCSFDTPDIVPITVGCALAGLVVVVLIAYLVGRRRSQSRGYLSM</sequence>
<evidence type="ECO:0000256" key="20">
    <source>
        <dbReference type="PROSITE-ProRule" id="PRU00740"/>
    </source>
</evidence>
<evidence type="ECO:0000256" key="9">
    <source>
        <dbReference type="ARBA" id="ARBA00022989"/>
    </source>
</evidence>
<feature type="transmembrane region" description="Helical" evidence="22">
    <location>
        <begin position="306"/>
        <end position="328"/>
    </location>
</feature>
<dbReference type="PRINTS" id="PR00336">
    <property type="entry name" value="LYSASSOCTDMP"/>
</dbReference>
<keyword evidence="6 20" id="KW-0812">Transmembrane</keyword>
<keyword evidence="27" id="KW-1185">Reference proteome</keyword>
<evidence type="ECO:0000256" key="11">
    <source>
        <dbReference type="ARBA" id="ARBA00023136"/>
    </source>
</evidence>
<dbReference type="InParanoid" id="E2ARI3"/>
<dbReference type="OrthoDB" id="6232933at2759"/>
<feature type="signal peptide" evidence="23">
    <location>
        <begin position="1"/>
        <end position="17"/>
    </location>
</feature>
<feature type="domain" description="Lysosome-associated membrane glycoprotein 2-like transmembrane" evidence="25">
    <location>
        <begin position="307"/>
        <end position="335"/>
    </location>
</feature>
<keyword evidence="9 22" id="KW-1133">Transmembrane helix</keyword>
<feature type="compositionally biased region" description="Polar residues" evidence="21">
    <location>
        <begin position="64"/>
        <end position="77"/>
    </location>
</feature>
<evidence type="ECO:0000256" key="21">
    <source>
        <dbReference type="SAM" id="MobiDB-lite"/>
    </source>
</evidence>
<name>E2ARI3_CAMFO</name>
<evidence type="ECO:0000256" key="19">
    <source>
        <dbReference type="ARBA" id="ARBA00076257"/>
    </source>
</evidence>